<proteinExistence type="predicted"/>
<evidence type="ECO:0000313" key="5">
    <source>
        <dbReference type="EMBL" id="CAK9029590.1"/>
    </source>
</evidence>
<dbReference type="Proteomes" id="UP001642464">
    <property type="component" value="Unassembled WGS sequence"/>
</dbReference>
<keyword evidence="1" id="KW-0489">Methyltransferase</keyword>
<keyword evidence="6" id="KW-1185">Reference proteome</keyword>
<feature type="region of interest" description="Disordered" evidence="4">
    <location>
        <begin position="1528"/>
        <end position="1716"/>
    </location>
</feature>
<evidence type="ECO:0000256" key="1">
    <source>
        <dbReference type="ARBA" id="ARBA00022603"/>
    </source>
</evidence>
<evidence type="ECO:0000313" key="6">
    <source>
        <dbReference type="Proteomes" id="UP001642464"/>
    </source>
</evidence>
<organism evidence="5 6">
    <name type="scientific">Durusdinium trenchii</name>
    <dbReference type="NCBI Taxonomy" id="1381693"/>
    <lineage>
        <taxon>Eukaryota</taxon>
        <taxon>Sar</taxon>
        <taxon>Alveolata</taxon>
        <taxon>Dinophyceae</taxon>
        <taxon>Suessiales</taxon>
        <taxon>Symbiodiniaceae</taxon>
        <taxon>Durusdinium</taxon>
    </lineage>
</organism>
<feature type="compositionally biased region" description="Low complexity" evidence="4">
    <location>
        <begin position="1537"/>
        <end position="1551"/>
    </location>
</feature>
<feature type="region of interest" description="Disordered" evidence="4">
    <location>
        <begin position="1289"/>
        <end position="1319"/>
    </location>
</feature>
<dbReference type="InterPro" id="IPR029063">
    <property type="entry name" value="SAM-dependent_MTases_sf"/>
</dbReference>
<accession>A0ABP0KRW1</accession>
<dbReference type="EMBL" id="CAXAMM010012692">
    <property type="protein sequence ID" value="CAK9029590.1"/>
    <property type="molecule type" value="Genomic_DNA"/>
</dbReference>
<comment type="caution">
    <text evidence="5">The sequence shown here is derived from an EMBL/GenBank/DDBJ whole genome shotgun (WGS) entry which is preliminary data.</text>
</comment>
<name>A0ABP0KRW1_9DINO</name>
<feature type="compositionally biased region" description="Polar residues" evidence="4">
    <location>
        <begin position="1289"/>
        <end position="1299"/>
    </location>
</feature>
<feature type="coiled-coil region" evidence="3">
    <location>
        <begin position="816"/>
        <end position="843"/>
    </location>
</feature>
<dbReference type="InterPro" id="IPR001525">
    <property type="entry name" value="C5_MeTfrase"/>
</dbReference>
<dbReference type="Gene3D" id="3.40.50.150">
    <property type="entry name" value="Vaccinia Virus protein VP39"/>
    <property type="match status" value="1"/>
</dbReference>
<keyword evidence="3" id="KW-0175">Coiled coil</keyword>
<keyword evidence="2" id="KW-0808">Transferase</keyword>
<evidence type="ECO:0000256" key="2">
    <source>
        <dbReference type="ARBA" id="ARBA00022679"/>
    </source>
</evidence>
<evidence type="ECO:0000256" key="4">
    <source>
        <dbReference type="SAM" id="MobiDB-lite"/>
    </source>
</evidence>
<dbReference type="Pfam" id="PF00145">
    <property type="entry name" value="DNA_methylase"/>
    <property type="match status" value="1"/>
</dbReference>
<gene>
    <name evidence="5" type="ORF">SCF082_LOCUS18860</name>
</gene>
<evidence type="ECO:0008006" key="7">
    <source>
        <dbReference type="Google" id="ProtNLM"/>
    </source>
</evidence>
<feature type="compositionally biased region" description="Basic and acidic residues" evidence="4">
    <location>
        <begin position="1675"/>
        <end position="1693"/>
    </location>
</feature>
<dbReference type="SUPFAM" id="SSF53335">
    <property type="entry name" value="S-adenosyl-L-methionine-dependent methyltransferases"/>
    <property type="match status" value="1"/>
</dbReference>
<sequence length="1716" mass="190091">MTRARTTQQKEEARQEHHRHVLAQWLDRQIYWSFSHEDLDQIFSQQAAMLARHEFATPDDVVALMDDTFKPESAADEIRKQSRNLMTMFRKMRSSSMMILSVKFMCESNTTKQKYLLKAHPSPYLFDNMEDLGSGQAYDVRTQCTVDVPKVDVIQIGYPCKSISSQNSNPASFRDRSSVTGSGYHSLVQYVDYARPSIIVLENVRSLASRRRQFRDECPLDIQNKAMSARGYKDYAPLDIVHKFLCRPLPIDMFLLDPHPPNAACKARGQQKRKQRDESTLKWRDTFKEYAGKLGIADVENNKEKIRRMNLEITERELAILSVAVTEMQRAGWTPFVATFFIQVEKMLLQGVGLAEHSKYCMDSLTEAQLSNMARGLLTPTDGLFPFPVTFGGTFQSIAERAFKQPEILMELAAKLAHDAGLLDAPDKDDFISEFCRINVWPPVKGETFETSVLCWSFSGSAFWRGKEGISMAEVMGIARVLAASRFREGELVILRLPGEAFYRDNLAFGSLHFSDGSQKTLACFAVFIALHLAATLPGNADQLTHPSVQGLLASMLRIPTLVKGSVGVSSDVDSAVSQIVKQNLDSKVQPVSALAWVSILRSLGSDVGADGLIAKYNDHPEVVAMEQSGGVGSIGIDKKKMQAVKNLLDATGAAALSEMQQSVHDFAFSYGPFGDQFCQLPFIYVGSTAKLDPINAQDAASDAPQPLPHEPFCSLDWDLQLSEEGQFFLFRRVRTTFNRVTGLVPMAQKKRYRMSPDELFRVRNLIAFFQQIVGHLRARLDESDVREWIEEVTCGLSRDEDLQHLVNLRPPNFSLSMLLSQQQQARKSMEVAEQEKMEAVAQQRQEVQEAQWTYFKTALAKDHDAISRVSGAPAAIRQRLHAKQVKHRNSMVKDTYLRVVSADKMDLARAEISQMKLDMARELECPLDQICTVGIVDFNVPTARQKAAASSLVNAVSLINDTGVAHNNCVLMTLPDLAKDSSLRGLYDEEKMILESCFGLRQNVESRWIDLYTRDRRVDRSSMRRFGAGRIAVNHQSTEKNIWLSSELAVCGRPTAANETERGAPCAVLPKSSSLLLPEASSPNADLKLAERTRPSPEQSAAQKGCQRHELLLESLFRHVPMPGSQTAVLIVNFTGYVEEVLNLRLRGVMQGEGGGFDFSRAFYLSVHTLDNDSGFQYAKMRVSREILDSWLAKRLAFQGHKFDDSDITLTDEELKTIPGADCVQSIDKLKLEVCVRQGTTIVIHPDQCKQWSNSGSEIAEAFAELKKNHTDNYSQVLSSIISTPGQSASQVSGTSQEAAAALTDAAEPETSDPGPAVPKVTFESIDKLKEKEEIEVRCASEVSGVELIKCRSGKIFLCSDKKRVVPKSTLLGGYGTGKHFESTQIETLTIYRLLVLLEKTKKISQYKVTYSECKRTDAATGNDGFQLTISEAHYYKCIVDPKAKLSCKSFFAGCLDQVKNSSTLRHRSQQLVTSRTLGYLAMDRLSVDVSGVRNAALFRMTGGLAAAPSDIQSTYQACQLRRSLTQPVSNESEVAAGPRGGAANLAAAGSSESLHTPPEKVRSSLSPLQGDQSAKESVEVAPADAGSVFEETDVEEDEQTLKKPAARHTPVMKRPAAANSSEPAKPEGSVESKKNGGSKMESKEQEKLVEPRKGERKMKRPASSSSLPVPEPDGSKKTRVRSDPKPPKEGSESAFPNADRMLKDASGEWEAGVA</sequence>
<protein>
    <recommendedName>
        <fullName evidence="7">DNA (cytosine-5-)-methyltransferase</fullName>
    </recommendedName>
</protein>
<reference evidence="5 6" key="1">
    <citation type="submission" date="2024-02" db="EMBL/GenBank/DDBJ databases">
        <authorList>
            <person name="Chen Y."/>
            <person name="Shah S."/>
            <person name="Dougan E. K."/>
            <person name="Thang M."/>
            <person name="Chan C."/>
        </authorList>
    </citation>
    <scope>NUCLEOTIDE SEQUENCE [LARGE SCALE GENOMIC DNA]</scope>
</reference>
<evidence type="ECO:0000256" key="3">
    <source>
        <dbReference type="SAM" id="Coils"/>
    </source>
</evidence>
<feature type="compositionally biased region" description="Basic and acidic residues" evidence="4">
    <location>
        <begin position="1626"/>
        <end position="1655"/>
    </location>
</feature>
<feature type="compositionally biased region" description="Polar residues" evidence="4">
    <location>
        <begin position="1565"/>
        <end position="1574"/>
    </location>
</feature>